<evidence type="ECO:0000256" key="1">
    <source>
        <dbReference type="ARBA" id="ARBA00004496"/>
    </source>
</evidence>
<dbReference type="InterPro" id="IPR036412">
    <property type="entry name" value="HAD-like_sf"/>
</dbReference>
<protein>
    <recommendedName>
        <fullName evidence="6 7">D,D-heptose 1,7-bisphosphate phosphatase</fullName>
        <ecNumber evidence="7">3.1.3.-</ecNumber>
    </recommendedName>
</protein>
<dbReference type="EMBL" id="CCDP010000001">
    <property type="protein sequence ID" value="CDQ38143.1"/>
    <property type="molecule type" value="Genomic_DNA"/>
</dbReference>
<dbReference type="GO" id="GO:0046872">
    <property type="term" value="F:metal ion binding"/>
    <property type="evidence" value="ECO:0007669"/>
    <property type="project" value="UniProtKB-KW"/>
</dbReference>
<feature type="binding site" evidence="10">
    <location>
        <position position="9"/>
    </location>
    <ligand>
        <name>Mg(2+)</name>
        <dbReference type="ChEBI" id="CHEBI:18420"/>
    </ligand>
</feature>
<sequence>MKQSAVFLDRDGVVNEVLTKRVKFVNQPADVYLLEGVAEAIKICNDLGYKVFVVTNQGGIGLGYMNEENLHAVHKKMKEEIAKSDGHIDDIAYCPHKPDANCACRKPKPEMIYTLARKHQIDLQHSFMVGDREVDVEAGKKAGVKTILVGNRQTTSKADWTFPNLLAAAVFLCDLHKSKK</sequence>
<keyword evidence="3 10" id="KW-0479">Metal-binding</keyword>
<keyword evidence="10" id="KW-0862">Zinc</keyword>
<dbReference type="GO" id="GO:0016791">
    <property type="term" value="F:phosphatase activity"/>
    <property type="evidence" value="ECO:0007669"/>
    <property type="project" value="InterPro"/>
</dbReference>
<comment type="similarity">
    <text evidence="7">Belongs to the gmhB family.</text>
</comment>
<evidence type="ECO:0000256" key="9">
    <source>
        <dbReference type="PIRSR" id="PIRSR004682-3"/>
    </source>
</evidence>
<evidence type="ECO:0000256" key="2">
    <source>
        <dbReference type="ARBA" id="ARBA00022490"/>
    </source>
</evidence>
<dbReference type="GO" id="GO:0005975">
    <property type="term" value="P:carbohydrate metabolic process"/>
    <property type="evidence" value="ECO:0007669"/>
    <property type="project" value="InterPro"/>
</dbReference>
<gene>
    <name evidence="11" type="primary">gmhB</name>
    <name evidence="11" type="ORF">BN990_00410</name>
</gene>
<dbReference type="InterPro" id="IPR006549">
    <property type="entry name" value="HAD-SF_hydro_IIIA"/>
</dbReference>
<dbReference type="RefSeq" id="WP_021289983.1">
    <property type="nucleotide sequence ID" value="NZ_BNER01000001.1"/>
</dbReference>
<comment type="caution">
    <text evidence="11">The sequence shown here is derived from an EMBL/GenBank/DDBJ whole genome shotgun (WGS) entry which is preliminary data.</text>
</comment>
<evidence type="ECO:0000313" key="12">
    <source>
        <dbReference type="Proteomes" id="UP000028875"/>
    </source>
</evidence>
<organism evidence="11 12">
    <name type="scientific">Virgibacillus massiliensis</name>
    <dbReference type="NCBI Taxonomy" id="1462526"/>
    <lineage>
        <taxon>Bacteria</taxon>
        <taxon>Bacillati</taxon>
        <taxon>Bacillota</taxon>
        <taxon>Bacilli</taxon>
        <taxon>Bacillales</taxon>
        <taxon>Bacillaceae</taxon>
        <taxon>Virgibacillus</taxon>
    </lineage>
</organism>
<comment type="cofactor">
    <cofactor evidence="10">
        <name>Mg(2+)</name>
        <dbReference type="ChEBI" id="CHEBI:18420"/>
    </cofactor>
</comment>
<feature type="binding site" evidence="10">
    <location>
        <position position="94"/>
    </location>
    <ligand>
        <name>Zn(2+)</name>
        <dbReference type="ChEBI" id="CHEBI:29105"/>
    </ligand>
</feature>
<dbReference type="InterPro" id="IPR006543">
    <property type="entry name" value="Histidinol-phos"/>
</dbReference>
<evidence type="ECO:0000256" key="6">
    <source>
        <dbReference type="ARBA" id="ARBA00031828"/>
    </source>
</evidence>
<dbReference type="NCBIfam" id="TIGR01656">
    <property type="entry name" value="Histidinol-ppas"/>
    <property type="match status" value="1"/>
</dbReference>
<dbReference type="PANTHER" id="PTHR42891">
    <property type="entry name" value="D-GLYCERO-BETA-D-MANNO-HEPTOSE-1,7-BISPHOSPHATE 7-PHOSPHATASE"/>
    <property type="match status" value="1"/>
</dbReference>
<reference evidence="11 12" key="1">
    <citation type="submission" date="2014-03" db="EMBL/GenBank/DDBJ databases">
        <authorList>
            <person name="Urmite Genomes U."/>
        </authorList>
    </citation>
    <scope>NUCLEOTIDE SEQUENCE [LARGE SCALE GENOMIC DNA]</scope>
    <source>
        <strain evidence="11 12">Vm-5</strain>
    </source>
</reference>
<dbReference type="Gene3D" id="3.40.50.1000">
    <property type="entry name" value="HAD superfamily/HAD-like"/>
    <property type="match status" value="1"/>
</dbReference>
<evidence type="ECO:0000256" key="4">
    <source>
        <dbReference type="ARBA" id="ARBA00022801"/>
    </source>
</evidence>
<feature type="site" description="Stabilizes the phosphoryl group" evidence="9">
    <location>
        <position position="106"/>
    </location>
</feature>
<keyword evidence="12" id="KW-1185">Reference proteome</keyword>
<keyword evidence="2 7" id="KW-0963">Cytoplasm</keyword>
<reference evidence="12" key="2">
    <citation type="submission" date="2014-05" db="EMBL/GenBank/DDBJ databases">
        <title>Draft genome sequence of Virgibacillus massiliensis Vm-5.</title>
        <authorList>
            <person name="Khelaifia S."/>
            <person name="Croce O."/>
            <person name="Lagier J.C."/>
            <person name="Raoult D."/>
        </authorList>
    </citation>
    <scope>NUCLEOTIDE SEQUENCE [LARGE SCALE GENOMIC DNA]</scope>
    <source>
        <strain evidence="12">Vm-5</strain>
    </source>
</reference>
<dbReference type="STRING" id="1462526.BN990_00410"/>
<dbReference type="eggNOG" id="COG0241">
    <property type="taxonomic scope" value="Bacteria"/>
</dbReference>
<dbReference type="OrthoDB" id="9801899at2"/>
<feature type="site" description="Contributes to substrate recognition" evidence="9">
    <location>
        <position position="105"/>
    </location>
</feature>
<dbReference type="Pfam" id="PF13242">
    <property type="entry name" value="Hydrolase_like"/>
    <property type="match status" value="1"/>
</dbReference>
<keyword evidence="4 7" id="KW-0378">Hydrolase</keyword>
<dbReference type="EC" id="3.1.3.-" evidence="7"/>
<feature type="binding site" evidence="10">
    <location>
        <position position="96"/>
    </location>
    <ligand>
        <name>Zn(2+)</name>
        <dbReference type="ChEBI" id="CHEBI:29105"/>
    </ligand>
</feature>
<dbReference type="PIRSF" id="PIRSF004682">
    <property type="entry name" value="GmhB"/>
    <property type="match status" value="1"/>
</dbReference>
<evidence type="ECO:0000256" key="5">
    <source>
        <dbReference type="ARBA" id="ARBA00023277"/>
    </source>
</evidence>
<feature type="binding site" evidence="10">
    <location>
        <position position="11"/>
    </location>
    <ligand>
        <name>Mg(2+)</name>
        <dbReference type="ChEBI" id="CHEBI:18420"/>
    </ligand>
</feature>
<evidence type="ECO:0000256" key="7">
    <source>
        <dbReference type="PIRNR" id="PIRNR004682"/>
    </source>
</evidence>
<evidence type="ECO:0000256" key="3">
    <source>
        <dbReference type="ARBA" id="ARBA00022723"/>
    </source>
</evidence>
<feature type="binding site" evidence="10">
    <location>
        <position position="131"/>
    </location>
    <ligand>
        <name>Mg(2+)</name>
        <dbReference type="ChEBI" id="CHEBI:18420"/>
    </ligand>
</feature>
<dbReference type="NCBIfam" id="TIGR01662">
    <property type="entry name" value="HAD-SF-IIIA"/>
    <property type="match status" value="1"/>
</dbReference>
<evidence type="ECO:0000313" key="11">
    <source>
        <dbReference type="EMBL" id="CDQ38143.1"/>
    </source>
</evidence>
<evidence type="ECO:0000256" key="8">
    <source>
        <dbReference type="PIRSR" id="PIRSR004682-1"/>
    </source>
</evidence>
<proteinExistence type="inferred from homology"/>
<dbReference type="SUPFAM" id="SSF56784">
    <property type="entry name" value="HAD-like"/>
    <property type="match status" value="1"/>
</dbReference>
<keyword evidence="10" id="KW-0460">Magnesium</keyword>
<feature type="binding site" evidence="10">
    <location>
        <position position="104"/>
    </location>
    <ligand>
        <name>Zn(2+)</name>
        <dbReference type="ChEBI" id="CHEBI:29105"/>
    </ligand>
</feature>
<dbReference type="PANTHER" id="PTHR42891:SF1">
    <property type="entry name" value="D-GLYCERO-BETA-D-MANNO-HEPTOSE-1,7-BISPHOSPHATE 7-PHOSPHATASE"/>
    <property type="match status" value="1"/>
</dbReference>
<dbReference type="AlphaFoldDB" id="A0A024Q6J1"/>
<dbReference type="Proteomes" id="UP000028875">
    <property type="component" value="Unassembled WGS sequence"/>
</dbReference>
<feature type="active site" description="Nucleophile" evidence="8">
    <location>
        <position position="9"/>
    </location>
</feature>
<dbReference type="InterPro" id="IPR004446">
    <property type="entry name" value="Heptose_bisP_phosphatase"/>
</dbReference>
<feature type="site" description="Stabilizes the phosphoryl group" evidence="9">
    <location>
        <position position="55"/>
    </location>
</feature>
<comment type="subcellular location">
    <subcellularLocation>
        <location evidence="1 7">Cytoplasm</location>
    </subcellularLocation>
</comment>
<keyword evidence="5 7" id="KW-0119">Carbohydrate metabolism</keyword>
<dbReference type="GO" id="GO:0005737">
    <property type="term" value="C:cytoplasm"/>
    <property type="evidence" value="ECO:0007669"/>
    <property type="project" value="UniProtKB-SubCell"/>
</dbReference>
<dbReference type="InterPro" id="IPR023214">
    <property type="entry name" value="HAD_sf"/>
</dbReference>
<feature type="binding site" evidence="10">
    <location>
        <position position="102"/>
    </location>
    <ligand>
        <name>Zn(2+)</name>
        <dbReference type="ChEBI" id="CHEBI:29105"/>
    </ligand>
</feature>
<name>A0A024Q6J1_9BACI</name>
<comment type="cofactor">
    <cofactor evidence="10">
        <name>Zn(2+)</name>
        <dbReference type="ChEBI" id="CHEBI:29105"/>
    </cofactor>
</comment>
<dbReference type="CDD" id="cd07503">
    <property type="entry name" value="HAD_HisB-N"/>
    <property type="match status" value="1"/>
</dbReference>
<evidence type="ECO:0000256" key="10">
    <source>
        <dbReference type="PIRSR" id="PIRSR004682-4"/>
    </source>
</evidence>
<feature type="active site" description="Nucleophile" evidence="8">
    <location>
        <position position="11"/>
    </location>
</feature>
<accession>A0A024Q6J1</accession>